<dbReference type="GO" id="GO:0016020">
    <property type="term" value="C:membrane"/>
    <property type="evidence" value="ECO:0007669"/>
    <property type="project" value="InterPro"/>
</dbReference>
<protein>
    <submittedName>
        <fullName evidence="9">Rieske (2Fe-2S) iron-sulfur domain-containing protein</fullName>
    </submittedName>
</protein>
<dbReference type="SMR" id="F0JGP0"/>
<dbReference type="eggNOG" id="COG0723">
    <property type="taxonomic scope" value="Bacteria"/>
</dbReference>
<accession>F0JGP0</accession>
<gene>
    <name evidence="9" type="ORF">DND132_0694</name>
</gene>
<dbReference type="EMBL" id="CP003220">
    <property type="protein sequence ID" value="EGB13909.1"/>
    <property type="molecule type" value="Genomic_DNA"/>
</dbReference>
<dbReference type="SUPFAM" id="SSF50022">
    <property type="entry name" value="ISP domain"/>
    <property type="match status" value="1"/>
</dbReference>
<feature type="domain" description="Rieske" evidence="8">
    <location>
        <begin position="58"/>
        <end position="150"/>
    </location>
</feature>
<dbReference type="HOGENOM" id="CLU_055690_1_1_7"/>
<dbReference type="KEGG" id="ddn:DND132_0694"/>
<keyword evidence="7" id="KW-0812">Transmembrane</keyword>
<comment type="cofactor">
    <cofactor evidence="6">
        <name>[2Fe-2S] cluster</name>
        <dbReference type="ChEBI" id="CHEBI:190135"/>
    </cofactor>
</comment>
<organism evidence="9 10">
    <name type="scientific">Pseudodesulfovibrio mercurii</name>
    <dbReference type="NCBI Taxonomy" id="641491"/>
    <lineage>
        <taxon>Bacteria</taxon>
        <taxon>Pseudomonadati</taxon>
        <taxon>Thermodesulfobacteriota</taxon>
        <taxon>Desulfovibrionia</taxon>
        <taxon>Desulfovibrionales</taxon>
        <taxon>Desulfovibrionaceae</taxon>
    </lineage>
</organism>
<evidence type="ECO:0000313" key="10">
    <source>
        <dbReference type="Proteomes" id="UP000007845"/>
    </source>
</evidence>
<keyword evidence="2" id="KW-0479">Metal-binding</keyword>
<reference evidence="9 10" key="1">
    <citation type="journal article" date="2011" name="J. Bacteriol.">
        <title>Genome sequence of the mercury-methylating strain Desulfovibrio desulfuricans ND132.</title>
        <authorList>
            <person name="Brown S.D."/>
            <person name="Gilmour C.C."/>
            <person name="Kucken A.M."/>
            <person name="Wall J.D."/>
            <person name="Elias D.A."/>
            <person name="Brandt C.C."/>
            <person name="Podar M."/>
            <person name="Chertkov O."/>
            <person name="Held B."/>
            <person name="Bruce D.C."/>
            <person name="Detter J.C."/>
            <person name="Tapia R."/>
            <person name="Han C.S."/>
            <person name="Goodwin L.A."/>
            <person name="Cheng J.F."/>
            <person name="Pitluck S."/>
            <person name="Woyke T."/>
            <person name="Mikhailova N."/>
            <person name="Ivanova N.N."/>
            <person name="Han J."/>
            <person name="Lucas S."/>
            <person name="Lapidus A.L."/>
            <person name="Land M.L."/>
            <person name="Hauser L.J."/>
            <person name="Palumbo A.V."/>
        </authorList>
    </citation>
    <scope>NUCLEOTIDE SEQUENCE [LARGE SCALE GENOMIC DNA]</scope>
    <source>
        <strain evidence="9 10">ND132</strain>
    </source>
</reference>
<dbReference type="CDD" id="cd03467">
    <property type="entry name" value="Rieske"/>
    <property type="match status" value="1"/>
</dbReference>
<keyword evidence="7" id="KW-0472">Membrane</keyword>
<keyword evidence="10" id="KW-1185">Reference proteome</keyword>
<keyword evidence="1" id="KW-0001">2Fe-2S</keyword>
<dbReference type="Pfam" id="PF00355">
    <property type="entry name" value="Rieske"/>
    <property type="match status" value="1"/>
</dbReference>
<dbReference type="GO" id="GO:0051537">
    <property type="term" value="F:2 iron, 2 sulfur cluster binding"/>
    <property type="evidence" value="ECO:0007669"/>
    <property type="project" value="UniProtKB-KW"/>
</dbReference>
<evidence type="ECO:0000313" key="9">
    <source>
        <dbReference type="EMBL" id="EGB13909.1"/>
    </source>
</evidence>
<dbReference type="Gene3D" id="2.102.10.10">
    <property type="entry name" value="Rieske [2Fe-2S] iron-sulphur domain"/>
    <property type="match status" value="1"/>
</dbReference>
<sequence>MSKWEQKNGAGLTTRRTFLNRLWIFLGLAGLAEFAWLGVSFLGARRDRDRPEAAERIVTVGEAASFKPGTVTPVPQGRFYLARLADGGFLALSRTCTHLGCSVPWDEDKHLFVCPCHGSSFSLTGEVLTGPAPRPLDTFAVRIEDGVVKVDCATPRRRDRFRAEQAVRL</sequence>
<dbReference type="PRINTS" id="PR00162">
    <property type="entry name" value="RIESKE"/>
</dbReference>
<dbReference type="InterPro" id="IPR036922">
    <property type="entry name" value="Rieske_2Fe-2S_sf"/>
</dbReference>
<evidence type="ECO:0000256" key="3">
    <source>
        <dbReference type="ARBA" id="ARBA00023004"/>
    </source>
</evidence>
<name>F0JGP0_9BACT</name>
<dbReference type="OrthoDB" id="9767869at2"/>
<evidence type="ECO:0000256" key="6">
    <source>
        <dbReference type="ARBA" id="ARBA00034078"/>
    </source>
</evidence>
<keyword evidence="5" id="KW-1015">Disulfide bond</keyword>
<proteinExistence type="predicted"/>
<dbReference type="InterPro" id="IPR017941">
    <property type="entry name" value="Rieske_2Fe-2S"/>
</dbReference>
<keyword evidence="4" id="KW-0411">Iron-sulfur</keyword>
<dbReference type="Proteomes" id="UP000007845">
    <property type="component" value="Chromosome"/>
</dbReference>
<keyword evidence="7" id="KW-1133">Transmembrane helix</keyword>
<dbReference type="PANTHER" id="PTHR10134">
    <property type="entry name" value="CYTOCHROME B-C1 COMPLEX SUBUNIT RIESKE, MITOCHONDRIAL"/>
    <property type="match status" value="1"/>
</dbReference>
<dbReference type="InterPro" id="IPR005805">
    <property type="entry name" value="Rieske_Fe-S_prot_C"/>
</dbReference>
<dbReference type="STRING" id="641491.DND132_0694"/>
<dbReference type="AlphaFoldDB" id="F0JGP0"/>
<dbReference type="InterPro" id="IPR014349">
    <property type="entry name" value="Rieske_Fe-S_prot"/>
</dbReference>
<evidence type="ECO:0000259" key="8">
    <source>
        <dbReference type="PROSITE" id="PS51296"/>
    </source>
</evidence>
<dbReference type="PROSITE" id="PS51296">
    <property type="entry name" value="RIESKE"/>
    <property type="match status" value="1"/>
</dbReference>
<dbReference type="GO" id="GO:0046872">
    <property type="term" value="F:metal ion binding"/>
    <property type="evidence" value="ECO:0007669"/>
    <property type="project" value="UniProtKB-KW"/>
</dbReference>
<evidence type="ECO:0000256" key="2">
    <source>
        <dbReference type="ARBA" id="ARBA00022723"/>
    </source>
</evidence>
<evidence type="ECO:0000256" key="1">
    <source>
        <dbReference type="ARBA" id="ARBA00022714"/>
    </source>
</evidence>
<feature type="transmembrane region" description="Helical" evidence="7">
    <location>
        <begin position="22"/>
        <end position="42"/>
    </location>
</feature>
<dbReference type="RefSeq" id="WP_014321337.1">
    <property type="nucleotide sequence ID" value="NC_016803.1"/>
</dbReference>
<evidence type="ECO:0000256" key="7">
    <source>
        <dbReference type="SAM" id="Phobius"/>
    </source>
</evidence>
<evidence type="ECO:0000256" key="5">
    <source>
        <dbReference type="ARBA" id="ARBA00023157"/>
    </source>
</evidence>
<evidence type="ECO:0000256" key="4">
    <source>
        <dbReference type="ARBA" id="ARBA00023014"/>
    </source>
</evidence>
<keyword evidence="3" id="KW-0408">Iron</keyword>